<dbReference type="KEGG" id="psyt:DSAG12_00452"/>
<feature type="transmembrane region" description="Helical" evidence="1">
    <location>
        <begin position="31"/>
        <end position="52"/>
    </location>
</feature>
<protein>
    <submittedName>
        <fullName evidence="2">CDP-archaeol synthase</fullName>
    </submittedName>
</protein>
<gene>
    <name evidence="2" type="ORF">DSAG12_00452</name>
</gene>
<proteinExistence type="predicted"/>
<evidence type="ECO:0000313" key="2">
    <source>
        <dbReference type="EMBL" id="QEE14639.1"/>
    </source>
</evidence>
<reference evidence="2 3" key="2">
    <citation type="journal article" date="2024" name="Int. J. Syst. Evol. Microbiol.">
        <title>Promethearchaeum syntrophicum gen. nov., sp. nov., an anaerobic, obligately syntrophic archaeon, the first isolate of the lineage 'Asgard' archaea, and proposal of the new archaeal phylum Promethearchaeota phyl. nov. and kingdom Promethearchaeati regn. nov.</title>
        <authorList>
            <person name="Imachi H."/>
            <person name="Nobu M.K."/>
            <person name="Kato S."/>
            <person name="Takaki Y."/>
            <person name="Miyazaki M."/>
            <person name="Miyata M."/>
            <person name="Ogawara M."/>
            <person name="Saito Y."/>
            <person name="Sakai S."/>
            <person name="Tahara Y.O."/>
            <person name="Takano Y."/>
            <person name="Tasumi E."/>
            <person name="Uematsu K."/>
            <person name="Yoshimura T."/>
            <person name="Itoh T."/>
            <person name="Ohkuma M."/>
            <person name="Takai K."/>
        </authorList>
    </citation>
    <scope>NUCLEOTIDE SEQUENCE [LARGE SCALE GENOMIC DNA]</scope>
    <source>
        <strain evidence="2 3">MK-D1</strain>
    </source>
</reference>
<feature type="transmembrane region" description="Helical" evidence="1">
    <location>
        <begin position="64"/>
        <end position="90"/>
    </location>
</feature>
<reference evidence="2 3" key="1">
    <citation type="journal article" date="2020" name="Nature">
        <title>Isolation of an archaeon at the prokaryote-eukaryote interface.</title>
        <authorList>
            <person name="Imachi H."/>
            <person name="Nobu M.K."/>
            <person name="Nakahara N."/>
            <person name="Morono Y."/>
            <person name="Ogawara M."/>
            <person name="Takaki Y."/>
            <person name="Takano Y."/>
            <person name="Uematsu K."/>
            <person name="Ikuta T."/>
            <person name="Ito M."/>
            <person name="Matsui Y."/>
            <person name="Miyazaki M."/>
            <person name="Murata K."/>
            <person name="Saito Y."/>
            <person name="Sakai S."/>
            <person name="Song C."/>
            <person name="Tasumi E."/>
            <person name="Yamanaka Y."/>
            <person name="Yamaguchi T."/>
            <person name="Kamagata Y."/>
            <person name="Tamaki H."/>
            <person name="Takai K."/>
        </authorList>
    </citation>
    <scope>NUCLEOTIDE SEQUENCE [LARGE SCALE GENOMIC DNA]</scope>
    <source>
        <strain evidence="2 3">MK-D1</strain>
    </source>
</reference>
<dbReference type="OrthoDB" id="45383at2157"/>
<dbReference type="PANTHER" id="PTHR39650:SF1">
    <property type="entry name" value="CDP-ARCHAEOL SYNTHASE"/>
    <property type="match status" value="1"/>
</dbReference>
<accession>A0A5B9D692</accession>
<keyword evidence="1" id="KW-0472">Membrane</keyword>
<dbReference type="Proteomes" id="UP000321408">
    <property type="component" value="Chromosome"/>
</dbReference>
<dbReference type="AlphaFoldDB" id="A0A5B9D692"/>
<evidence type="ECO:0000256" key="1">
    <source>
        <dbReference type="SAM" id="Phobius"/>
    </source>
</evidence>
<dbReference type="GeneID" id="41328455"/>
<name>A0A5B9D692_9ARCH</name>
<keyword evidence="1" id="KW-1133">Transmembrane helix</keyword>
<sequence>MAINSNNKKNKENPLFKPRYLDAKDKKNAKIAFTLCIVGILAFLFQMLYFVVRYKGFDDWLIVLTFWIVFIMPGYIADAMMVLVGGGGPLDGGKIAKDGRRLFGSGKTKRGFFLGPLIGGIIALIIHGILFWQWENITALIISFTENPDIYYHFYENNAENLIKDFSIFLLGNSSGDTTFLGFLNLIPRVFLCAYGTAFGDLAGSWAKRRKNIASGQPFWIVDQIDFLGGCLLFAGWFVFIPPAIYTIHVLIMLLIITPSLALISNSISFLTGGKSVPW</sequence>
<keyword evidence="1" id="KW-0812">Transmembrane</keyword>
<evidence type="ECO:0000313" key="3">
    <source>
        <dbReference type="Proteomes" id="UP000321408"/>
    </source>
</evidence>
<dbReference type="RefSeq" id="WP_147661587.1">
    <property type="nucleotide sequence ID" value="NZ_CP042905.2"/>
</dbReference>
<feature type="transmembrane region" description="Helical" evidence="1">
    <location>
        <begin position="186"/>
        <end position="207"/>
    </location>
</feature>
<feature type="transmembrane region" description="Helical" evidence="1">
    <location>
        <begin position="111"/>
        <end position="134"/>
    </location>
</feature>
<dbReference type="Pfam" id="PF01864">
    <property type="entry name" value="CarS-like"/>
    <property type="match status" value="2"/>
</dbReference>
<dbReference type="InterPro" id="IPR032690">
    <property type="entry name" value="CarS"/>
</dbReference>
<feature type="transmembrane region" description="Helical" evidence="1">
    <location>
        <begin position="246"/>
        <end position="265"/>
    </location>
</feature>
<keyword evidence="3" id="KW-1185">Reference proteome</keyword>
<dbReference type="EMBL" id="CP042905">
    <property type="protein sequence ID" value="QEE14639.1"/>
    <property type="molecule type" value="Genomic_DNA"/>
</dbReference>
<organism evidence="2 3">
    <name type="scientific">Promethearchaeum syntrophicum</name>
    <dbReference type="NCBI Taxonomy" id="2594042"/>
    <lineage>
        <taxon>Archaea</taxon>
        <taxon>Promethearchaeati</taxon>
        <taxon>Promethearchaeota</taxon>
        <taxon>Promethearchaeia</taxon>
        <taxon>Promethearchaeales</taxon>
        <taxon>Promethearchaeaceae</taxon>
        <taxon>Promethearchaeum</taxon>
    </lineage>
</organism>
<dbReference type="PANTHER" id="PTHR39650">
    <property type="entry name" value="CDP-ARCHAEOL SYNTHASE"/>
    <property type="match status" value="1"/>
</dbReference>
<feature type="transmembrane region" description="Helical" evidence="1">
    <location>
        <begin position="219"/>
        <end position="240"/>
    </location>
</feature>